<reference evidence="5" key="1">
    <citation type="submission" date="2023-03" db="EMBL/GenBank/DDBJ databases">
        <title>Massive genome expansion in bonnet fungi (Mycena s.s.) driven by repeated elements and novel gene families across ecological guilds.</title>
        <authorList>
            <consortium name="Lawrence Berkeley National Laboratory"/>
            <person name="Harder C.B."/>
            <person name="Miyauchi S."/>
            <person name="Viragh M."/>
            <person name="Kuo A."/>
            <person name="Thoen E."/>
            <person name="Andreopoulos B."/>
            <person name="Lu D."/>
            <person name="Skrede I."/>
            <person name="Drula E."/>
            <person name="Henrissat B."/>
            <person name="Morin E."/>
            <person name="Kohler A."/>
            <person name="Barry K."/>
            <person name="LaButti K."/>
            <person name="Morin E."/>
            <person name="Salamov A."/>
            <person name="Lipzen A."/>
            <person name="Mereny Z."/>
            <person name="Hegedus B."/>
            <person name="Baldrian P."/>
            <person name="Stursova M."/>
            <person name="Weitz H."/>
            <person name="Taylor A."/>
            <person name="Grigoriev I.V."/>
            <person name="Nagy L.G."/>
            <person name="Martin F."/>
            <person name="Kauserud H."/>
        </authorList>
    </citation>
    <scope>NUCLEOTIDE SEQUENCE</scope>
    <source>
        <strain evidence="5">CBHHK002</strain>
    </source>
</reference>
<dbReference type="AlphaFoldDB" id="A0AAD6ZQK1"/>
<dbReference type="GO" id="GO:0001732">
    <property type="term" value="P:formation of cytoplasmic translation initiation complex"/>
    <property type="evidence" value="ECO:0007669"/>
    <property type="project" value="TreeGrafter"/>
</dbReference>
<accession>A0AAD6ZQK1</accession>
<dbReference type="PANTHER" id="PTHR14005:SF0">
    <property type="entry name" value="EUKARYOTIC TRANSLATION INITIATION FACTOR 3 SUBUNIT A"/>
    <property type="match status" value="1"/>
</dbReference>
<dbReference type="Proteomes" id="UP001218218">
    <property type="component" value="Unassembled WGS sequence"/>
</dbReference>
<organism evidence="5 6">
    <name type="scientific">Mycena albidolilacea</name>
    <dbReference type="NCBI Taxonomy" id="1033008"/>
    <lineage>
        <taxon>Eukaryota</taxon>
        <taxon>Fungi</taxon>
        <taxon>Dikarya</taxon>
        <taxon>Basidiomycota</taxon>
        <taxon>Agaricomycotina</taxon>
        <taxon>Agaricomycetes</taxon>
        <taxon>Agaricomycetidae</taxon>
        <taxon>Agaricales</taxon>
        <taxon>Marasmiineae</taxon>
        <taxon>Mycenaceae</taxon>
        <taxon>Mycena</taxon>
    </lineage>
</organism>
<dbReference type="GO" id="GO:0071540">
    <property type="term" value="C:eukaryotic translation initiation factor 3 complex, eIF3e"/>
    <property type="evidence" value="ECO:0007669"/>
    <property type="project" value="TreeGrafter"/>
</dbReference>
<evidence type="ECO:0000256" key="2">
    <source>
        <dbReference type="ARBA" id="ARBA00022540"/>
    </source>
</evidence>
<dbReference type="GO" id="GO:0043614">
    <property type="term" value="C:multi-eIF complex"/>
    <property type="evidence" value="ECO:0007669"/>
    <property type="project" value="TreeGrafter"/>
</dbReference>
<gene>
    <name evidence="5" type="ORF">DFH08DRAFT_707165</name>
</gene>
<feature type="domain" description="eIF3a PCI" evidence="4">
    <location>
        <begin position="8"/>
        <end position="63"/>
    </location>
</feature>
<comment type="caution">
    <text evidence="5">The sequence shown here is derived from an EMBL/GenBank/DDBJ whole genome shotgun (WGS) entry which is preliminary data.</text>
</comment>
<keyword evidence="6" id="KW-1185">Reference proteome</keyword>
<dbReference type="InterPro" id="IPR054711">
    <property type="entry name" value="eIF3a_PCI_TPR-like"/>
</dbReference>
<dbReference type="GO" id="GO:0003729">
    <property type="term" value="F:mRNA binding"/>
    <property type="evidence" value="ECO:0007669"/>
    <property type="project" value="TreeGrafter"/>
</dbReference>
<proteinExistence type="predicted"/>
<dbReference type="GO" id="GO:0071541">
    <property type="term" value="C:eukaryotic translation initiation factor 3 complex, eIF3m"/>
    <property type="evidence" value="ECO:0007669"/>
    <property type="project" value="TreeGrafter"/>
</dbReference>
<protein>
    <recommendedName>
        <fullName evidence="4">eIF3a PCI domain-containing protein</fullName>
    </recommendedName>
</protein>
<keyword evidence="2" id="KW-0396">Initiation factor</keyword>
<name>A0AAD6ZQK1_9AGAR</name>
<dbReference type="GO" id="GO:0003743">
    <property type="term" value="F:translation initiation factor activity"/>
    <property type="evidence" value="ECO:0007669"/>
    <property type="project" value="UniProtKB-KW"/>
</dbReference>
<evidence type="ECO:0000256" key="3">
    <source>
        <dbReference type="ARBA" id="ARBA00022917"/>
    </source>
</evidence>
<dbReference type="Pfam" id="PF22591">
    <property type="entry name" value="eIF3a_PCI_TPR-like"/>
    <property type="match status" value="1"/>
</dbReference>
<sequence>MAPFSKPETVLKQAEGLVSARQTHAALQSFTEMFSSKCFRSIPLTSLEPIMHHFVELCIDMRKVL</sequence>
<keyword evidence="3" id="KW-0648">Protein biosynthesis</keyword>
<dbReference type="EMBL" id="JARIHO010000032">
    <property type="protein sequence ID" value="KAJ7334615.1"/>
    <property type="molecule type" value="Genomic_DNA"/>
</dbReference>
<dbReference type="PANTHER" id="PTHR14005">
    <property type="entry name" value="EUKARYOTIC TRANSLATION INITIATION FACTOR 3, THETA SUBUNIT"/>
    <property type="match status" value="1"/>
</dbReference>
<evidence type="ECO:0000313" key="5">
    <source>
        <dbReference type="EMBL" id="KAJ7334615.1"/>
    </source>
</evidence>
<dbReference type="GO" id="GO:0002188">
    <property type="term" value="P:translation reinitiation"/>
    <property type="evidence" value="ECO:0007669"/>
    <property type="project" value="TreeGrafter"/>
</dbReference>
<evidence type="ECO:0000313" key="6">
    <source>
        <dbReference type="Proteomes" id="UP001218218"/>
    </source>
</evidence>
<evidence type="ECO:0000256" key="1">
    <source>
        <dbReference type="ARBA" id="ARBA00022490"/>
    </source>
</evidence>
<dbReference type="InterPro" id="IPR027512">
    <property type="entry name" value="EIF3A"/>
</dbReference>
<evidence type="ECO:0000259" key="4">
    <source>
        <dbReference type="Pfam" id="PF22591"/>
    </source>
</evidence>
<keyword evidence="1" id="KW-0963">Cytoplasm</keyword>